<dbReference type="RefSeq" id="WP_307337271.1">
    <property type="nucleotide sequence ID" value="NZ_JAUSUD010000002.1"/>
</dbReference>
<reference evidence="1 2" key="1">
    <citation type="submission" date="2023-07" db="EMBL/GenBank/DDBJ databases">
        <title>Genomic Encyclopedia of Type Strains, Phase IV (KMG-IV): sequencing the most valuable type-strain genomes for metagenomic binning, comparative biology and taxonomic classification.</title>
        <authorList>
            <person name="Goeker M."/>
        </authorList>
    </citation>
    <scope>NUCLEOTIDE SEQUENCE [LARGE SCALE GENOMIC DNA]</scope>
    <source>
        <strain evidence="1 2">DSM 29005</strain>
    </source>
</reference>
<keyword evidence="1" id="KW-0456">Lyase</keyword>
<gene>
    <name evidence="1" type="ORF">J2S19_000744</name>
</gene>
<proteinExistence type="predicted"/>
<keyword evidence="2" id="KW-1185">Reference proteome</keyword>
<protein>
    <submittedName>
        <fullName evidence="1">Enzyme related to lactoylglutathione lyase</fullName>
    </submittedName>
</protein>
<evidence type="ECO:0000313" key="2">
    <source>
        <dbReference type="Proteomes" id="UP001234495"/>
    </source>
</evidence>
<evidence type="ECO:0000313" key="1">
    <source>
        <dbReference type="EMBL" id="MDQ0229493.1"/>
    </source>
</evidence>
<accession>A0ABT9ZB63</accession>
<dbReference type="InterPro" id="IPR029068">
    <property type="entry name" value="Glyas_Bleomycin-R_OHBP_Dase"/>
</dbReference>
<dbReference type="EMBL" id="JAUSUD010000002">
    <property type="protein sequence ID" value="MDQ0229493.1"/>
    <property type="molecule type" value="Genomic_DNA"/>
</dbReference>
<comment type="caution">
    <text evidence="1">The sequence shown here is derived from an EMBL/GenBank/DDBJ whole genome shotgun (WGS) entry which is preliminary data.</text>
</comment>
<dbReference type="Proteomes" id="UP001234495">
    <property type="component" value="Unassembled WGS sequence"/>
</dbReference>
<sequence length="145" mass="16653">MNSLTGKGKLGKTIQVRLVSDFQAAKRYYQEVFGCQVDGWGHVERDEMIFILQQANSPADVQPNTRSKKRNDYPTEWEGPDFGWDSFIHVEWTDFDLLVNEFQNNGAIVAVEPFTGSHGEYEFKNVIFHDLDKYSIVLGAMRKSI</sequence>
<dbReference type="GO" id="GO:0016829">
    <property type="term" value="F:lyase activity"/>
    <property type="evidence" value="ECO:0007669"/>
    <property type="project" value="UniProtKB-KW"/>
</dbReference>
<dbReference type="Gene3D" id="3.10.180.10">
    <property type="entry name" value="2,3-Dihydroxybiphenyl 1,2-Dioxygenase, domain 1"/>
    <property type="match status" value="1"/>
</dbReference>
<dbReference type="SUPFAM" id="SSF54593">
    <property type="entry name" value="Glyoxalase/Bleomycin resistance protein/Dihydroxybiphenyl dioxygenase"/>
    <property type="match status" value="1"/>
</dbReference>
<organism evidence="1 2">
    <name type="scientific">Metabacillus malikii</name>
    <dbReference type="NCBI Taxonomy" id="1504265"/>
    <lineage>
        <taxon>Bacteria</taxon>
        <taxon>Bacillati</taxon>
        <taxon>Bacillota</taxon>
        <taxon>Bacilli</taxon>
        <taxon>Bacillales</taxon>
        <taxon>Bacillaceae</taxon>
        <taxon>Metabacillus</taxon>
    </lineage>
</organism>
<name>A0ABT9ZB63_9BACI</name>